<organism evidence="1 2">
    <name type="scientific">Lolium multiflorum</name>
    <name type="common">Italian ryegrass</name>
    <name type="synonym">Lolium perenne subsp. multiflorum</name>
    <dbReference type="NCBI Taxonomy" id="4521"/>
    <lineage>
        <taxon>Eukaryota</taxon>
        <taxon>Viridiplantae</taxon>
        <taxon>Streptophyta</taxon>
        <taxon>Embryophyta</taxon>
        <taxon>Tracheophyta</taxon>
        <taxon>Spermatophyta</taxon>
        <taxon>Magnoliopsida</taxon>
        <taxon>Liliopsida</taxon>
        <taxon>Poales</taxon>
        <taxon>Poaceae</taxon>
        <taxon>BOP clade</taxon>
        <taxon>Pooideae</taxon>
        <taxon>Poodae</taxon>
        <taxon>Poeae</taxon>
        <taxon>Poeae Chloroplast Group 2 (Poeae type)</taxon>
        <taxon>Loliodinae</taxon>
        <taxon>Loliinae</taxon>
        <taxon>Lolium</taxon>
    </lineage>
</organism>
<reference evidence="1" key="1">
    <citation type="submission" date="2023-07" db="EMBL/GenBank/DDBJ databases">
        <title>A chromosome-level genome assembly of Lolium multiflorum.</title>
        <authorList>
            <person name="Chen Y."/>
            <person name="Copetti D."/>
            <person name="Kolliker R."/>
            <person name="Studer B."/>
        </authorList>
    </citation>
    <scope>NUCLEOTIDE SEQUENCE</scope>
    <source>
        <strain evidence="1">02402/16</strain>
        <tissue evidence="1">Leaf</tissue>
    </source>
</reference>
<evidence type="ECO:0000313" key="1">
    <source>
        <dbReference type="EMBL" id="KAK1652603.1"/>
    </source>
</evidence>
<name>A0AAD8SJQ9_LOLMU</name>
<proteinExistence type="predicted"/>
<keyword evidence="2" id="KW-1185">Reference proteome</keyword>
<comment type="caution">
    <text evidence="1">The sequence shown here is derived from an EMBL/GenBank/DDBJ whole genome shotgun (WGS) entry which is preliminary data.</text>
</comment>
<dbReference type="EMBL" id="JAUUTY010000004">
    <property type="protein sequence ID" value="KAK1652603.1"/>
    <property type="molecule type" value="Genomic_DNA"/>
</dbReference>
<sequence length="178" mass="19191">MTAPPCTYCGRFGHTVSSLAGIPAYVGGTILVGRLVFRIFCVALTDQDIICGLRGPRCYGLFLDGRGALSTFSFSPDVSHVPSLKMNLFSASQLFDSGCRVILDADSCAVQDRRTHALVGAGPRSLESPELWELNWLRVPPATLHLSVLLVLLHPWIFSAVSSSAGSPLWLLFIVISS</sequence>
<gene>
    <name evidence="1" type="ORF">QYE76_070408</name>
</gene>
<dbReference type="AlphaFoldDB" id="A0AAD8SJQ9"/>
<protein>
    <submittedName>
        <fullName evidence="1">Uncharacterized protein</fullName>
    </submittedName>
</protein>
<dbReference type="Proteomes" id="UP001231189">
    <property type="component" value="Unassembled WGS sequence"/>
</dbReference>
<accession>A0AAD8SJQ9</accession>
<evidence type="ECO:0000313" key="2">
    <source>
        <dbReference type="Proteomes" id="UP001231189"/>
    </source>
</evidence>